<dbReference type="SUPFAM" id="SSF47216">
    <property type="entry name" value="Proteasome activator"/>
    <property type="match status" value="1"/>
</dbReference>
<dbReference type="EMBL" id="CP092872">
    <property type="protein sequence ID" value="UYV72709.1"/>
    <property type="molecule type" value="Genomic_DNA"/>
</dbReference>
<dbReference type="Gene3D" id="1.20.120.180">
    <property type="entry name" value="Proteasome activator pa28, C-terminal domain"/>
    <property type="match status" value="1"/>
</dbReference>
<reference evidence="5 6" key="1">
    <citation type="submission" date="2022-01" db="EMBL/GenBank/DDBJ databases">
        <title>A chromosomal length assembly of Cordylochernes scorpioides.</title>
        <authorList>
            <person name="Zeh D."/>
            <person name="Zeh J."/>
        </authorList>
    </citation>
    <scope>NUCLEOTIDE SEQUENCE [LARGE SCALE GENOMIC DNA]</scope>
    <source>
        <strain evidence="5">IN4F17</strain>
        <tissue evidence="5">Whole Body</tissue>
    </source>
</reference>
<feature type="domain" description="Proteasome activator PA28 N-terminal" evidence="3">
    <location>
        <begin position="16"/>
        <end position="51"/>
    </location>
</feature>
<dbReference type="PANTHER" id="PTHR10660:SF2">
    <property type="entry name" value="LD45860P"/>
    <property type="match status" value="1"/>
</dbReference>
<dbReference type="PANTHER" id="PTHR10660">
    <property type="entry name" value="PROTEASOME REGULATOR PA28"/>
    <property type="match status" value="1"/>
</dbReference>
<name>A0ABY6KVK8_9ARAC</name>
<accession>A0ABY6KVK8</accession>
<dbReference type="InterPro" id="IPR003186">
    <property type="entry name" value="PA28_C"/>
</dbReference>
<dbReference type="InterPro" id="IPR036997">
    <property type="entry name" value="PA28_C_sf"/>
</dbReference>
<comment type="similarity">
    <text evidence="1">Belongs to the PA28 family.</text>
</comment>
<evidence type="ECO:0000256" key="1">
    <source>
        <dbReference type="ARBA" id="ARBA00005883"/>
    </source>
</evidence>
<dbReference type="Pfam" id="PF02251">
    <property type="entry name" value="PA28_N"/>
    <property type="match status" value="1"/>
</dbReference>
<organism evidence="5 6">
    <name type="scientific">Cordylochernes scorpioides</name>
    <dbReference type="NCBI Taxonomy" id="51811"/>
    <lineage>
        <taxon>Eukaryota</taxon>
        <taxon>Metazoa</taxon>
        <taxon>Ecdysozoa</taxon>
        <taxon>Arthropoda</taxon>
        <taxon>Chelicerata</taxon>
        <taxon>Arachnida</taxon>
        <taxon>Pseudoscorpiones</taxon>
        <taxon>Cheliferoidea</taxon>
        <taxon>Chernetidae</taxon>
        <taxon>Cordylochernes</taxon>
    </lineage>
</organism>
<protein>
    <submittedName>
        <fullName evidence="5">PSME3</fullName>
    </submittedName>
</protein>
<evidence type="ECO:0000259" key="3">
    <source>
        <dbReference type="Pfam" id="PF02251"/>
    </source>
</evidence>
<feature type="domain" description="Proteasome activator PA28 C-terminal" evidence="4">
    <location>
        <begin position="89"/>
        <end position="230"/>
    </location>
</feature>
<dbReference type="InterPro" id="IPR036252">
    <property type="entry name" value="Proteasome_activ_sf"/>
</dbReference>
<evidence type="ECO:0000313" key="5">
    <source>
        <dbReference type="EMBL" id="UYV72709.1"/>
    </source>
</evidence>
<keyword evidence="2" id="KW-0647">Proteasome</keyword>
<proteinExistence type="inferred from homology"/>
<evidence type="ECO:0000256" key="2">
    <source>
        <dbReference type="ARBA" id="ARBA00022942"/>
    </source>
</evidence>
<dbReference type="InterPro" id="IPR003185">
    <property type="entry name" value="Proteasome_activ_PA28_N"/>
</dbReference>
<keyword evidence="6" id="KW-1185">Reference proteome</keyword>
<evidence type="ECO:0000313" key="6">
    <source>
        <dbReference type="Proteomes" id="UP001235939"/>
    </source>
</evidence>
<dbReference type="Pfam" id="PF02252">
    <property type="entry name" value="PA28_C"/>
    <property type="match status" value="1"/>
</dbReference>
<dbReference type="Proteomes" id="UP001235939">
    <property type="component" value="Chromosome 10"/>
</dbReference>
<sequence>MSSLNLAVQSPYDAIQEWIKKGEDMLKVKFPERIRALNKLVQTESLKVSTYQHSLLSILPTGDIGPNLHLESELETELGDGKSIKESVLPSNNNILTLIDLLRPRFLDLDEDFKTLELWIQFQIPRIQDGNNFGVSVQEISLAKVLNVSKKCSLFQAQVAEYFLARGRIVAKLSKHPHVADFRLAATELDRKLLFLLWQKLRDIRNQYLIMYDYLNKNLEKIKLPRGTANHNFY</sequence>
<dbReference type="InterPro" id="IPR009077">
    <property type="entry name" value="Proteasome_activ_PA28"/>
</dbReference>
<evidence type="ECO:0000259" key="4">
    <source>
        <dbReference type="Pfam" id="PF02252"/>
    </source>
</evidence>
<gene>
    <name evidence="5" type="ORF">LAZ67_10000382</name>
</gene>